<reference evidence="2 3" key="1">
    <citation type="submission" date="2020-08" db="EMBL/GenBank/DDBJ databases">
        <title>Genomic Encyclopedia of Type Strains, Phase IV (KMG-V): Genome sequencing to study the core and pangenomes of soil and plant-associated prokaryotes.</title>
        <authorList>
            <person name="Whitman W."/>
        </authorList>
    </citation>
    <scope>NUCLEOTIDE SEQUENCE [LARGE SCALE GENOMIC DNA]</scope>
    <source>
        <strain evidence="2 3">SEMIA 4089</strain>
    </source>
</reference>
<accession>A0A7W6R0G7</accession>
<comment type="caution">
    <text evidence="2">The sequence shown here is derived from an EMBL/GenBank/DDBJ whole genome shotgun (WGS) entry which is preliminary data.</text>
</comment>
<feature type="compositionally biased region" description="Basic and acidic residues" evidence="1">
    <location>
        <begin position="1"/>
        <end position="18"/>
    </location>
</feature>
<evidence type="ECO:0000313" key="3">
    <source>
        <dbReference type="Proteomes" id="UP000540909"/>
    </source>
</evidence>
<dbReference type="AlphaFoldDB" id="A0A7W6R0G7"/>
<protein>
    <submittedName>
        <fullName evidence="2">Uncharacterized protein</fullName>
    </submittedName>
</protein>
<proteinExistence type="predicted"/>
<evidence type="ECO:0000313" key="2">
    <source>
        <dbReference type="EMBL" id="MBB4234336.1"/>
    </source>
</evidence>
<dbReference type="Proteomes" id="UP000540909">
    <property type="component" value="Unassembled WGS sequence"/>
</dbReference>
<dbReference type="RefSeq" id="WP_184467179.1">
    <property type="nucleotide sequence ID" value="NZ_JACIFY010000002.1"/>
</dbReference>
<gene>
    <name evidence="2" type="ORF">GGD57_000885</name>
</gene>
<feature type="region of interest" description="Disordered" evidence="1">
    <location>
        <begin position="1"/>
        <end position="21"/>
    </location>
</feature>
<evidence type="ECO:0000256" key="1">
    <source>
        <dbReference type="SAM" id="MobiDB-lite"/>
    </source>
</evidence>
<organism evidence="2 3">
    <name type="scientific">Rhizobium esperanzae</name>
    <dbReference type="NCBI Taxonomy" id="1967781"/>
    <lineage>
        <taxon>Bacteria</taxon>
        <taxon>Pseudomonadati</taxon>
        <taxon>Pseudomonadota</taxon>
        <taxon>Alphaproteobacteria</taxon>
        <taxon>Hyphomicrobiales</taxon>
        <taxon>Rhizobiaceae</taxon>
        <taxon>Rhizobium/Agrobacterium group</taxon>
        <taxon>Rhizobium</taxon>
    </lineage>
</organism>
<sequence>MDTHAQSAVRDDPRRHEATNPLHGPRLVARSLLDRIHQQMAQDGRFRKIDLLAALGSIGGFSCVLAALNVAEAGQCRDGADLIIIETRDGSRFYSGNLTNAFLLESHDSLLALTYSAAGNQGAVLSQETVLDTFRHVAATIGDPQFGKPRLTDGDQPGALPISYVRRLWPIALHVLDMNHVPVRRRPLAIGMAIELAFAIDEQAIEPLLAAQIVTECAVPMAKIDPRKIA</sequence>
<dbReference type="EMBL" id="JACIFY010000002">
    <property type="protein sequence ID" value="MBB4234336.1"/>
    <property type="molecule type" value="Genomic_DNA"/>
</dbReference>
<name>A0A7W6R0G7_9HYPH</name>